<dbReference type="PANTHER" id="PTHR24006">
    <property type="entry name" value="UBIQUITIN CARBOXYL-TERMINAL HYDROLASE"/>
    <property type="match status" value="1"/>
</dbReference>
<evidence type="ECO:0000256" key="1">
    <source>
        <dbReference type="SAM" id="MobiDB-lite"/>
    </source>
</evidence>
<keyword evidence="4" id="KW-1185">Reference proteome</keyword>
<evidence type="ECO:0000259" key="2">
    <source>
        <dbReference type="PROSITE" id="PS50235"/>
    </source>
</evidence>
<dbReference type="InterPro" id="IPR038765">
    <property type="entry name" value="Papain-like_cys_pep_sf"/>
</dbReference>
<dbReference type="GO" id="GO:0005829">
    <property type="term" value="C:cytosol"/>
    <property type="evidence" value="ECO:0007669"/>
    <property type="project" value="TreeGrafter"/>
</dbReference>
<dbReference type="GO" id="GO:0005634">
    <property type="term" value="C:nucleus"/>
    <property type="evidence" value="ECO:0007669"/>
    <property type="project" value="TreeGrafter"/>
</dbReference>
<dbReference type="Ensembl" id="ENSCPGT00000009637.1">
    <property type="protein sequence ID" value="ENSCPGP00000008779.1"/>
    <property type="gene ID" value="ENSCPGG00000006240.1"/>
</dbReference>
<dbReference type="InterPro" id="IPR001394">
    <property type="entry name" value="Peptidase_C19_UCH"/>
</dbReference>
<name>A0A8C3JIT5_9CHAR</name>
<feature type="compositionally biased region" description="Basic and acidic residues" evidence="1">
    <location>
        <begin position="17"/>
        <end position="30"/>
    </location>
</feature>
<dbReference type="GO" id="GO:0016579">
    <property type="term" value="P:protein deubiquitination"/>
    <property type="evidence" value="ECO:0007669"/>
    <property type="project" value="InterPro"/>
</dbReference>
<dbReference type="Proteomes" id="UP000694419">
    <property type="component" value="Unplaced"/>
</dbReference>
<evidence type="ECO:0000313" key="3">
    <source>
        <dbReference type="Ensembl" id="ENSCPGP00000008779.1"/>
    </source>
</evidence>
<feature type="region of interest" description="Disordered" evidence="1">
    <location>
        <begin position="17"/>
        <end position="41"/>
    </location>
</feature>
<dbReference type="InterPro" id="IPR028889">
    <property type="entry name" value="USP"/>
</dbReference>
<sequence length="289" mass="33059">MFGDLFEEDFSFISNNHCEKGKKSKPRDSEPPAPRDFTNLSGIKNQGGTCYLNSLLQTLLFTPEFREALFSLGPEELGTLGDSGKPDAKLQRLFAQLLLLDQQAASTTDLTESFGWNSQEEMRQHDVQELNRILFSALETSLVGTSGHDLINRLYHGIVVNQIVCKECKNISERQEDFLDLTVAVKGVAGLEEALWNMYVEEEYFENENLYQCGTCDKLVEASKSAKLRKLPPFLTISLLRFNFDFEKCERYKETSCYTFPIQINLRPFCEQVAAMEDTIMFISEMWMN</sequence>
<proteinExistence type="predicted"/>
<reference evidence="3" key="2">
    <citation type="submission" date="2025-09" db="UniProtKB">
        <authorList>
            <consortium name="Ensembl"/>
        </authorList>
    </citation>
    <scope>IDENTIFICATION</scope>
</reference>
<organism evidence="3 4">
    <name type="scientific">Calidris pygmaea</name>
    <name type="common">Spoon-billed sandpiper</name>
    <dbReference type="NCBI Taxonomy" id="425635"/>
    <lineage>
        <taxon>Eukaryota</taxon>
        <taxon>Metazoa</taxon>
        <taxon>Chordata</taxon>
        <taxon>Craniata</taxon>
        <taxon>Vertebrata</taxon>
        <taxon>Euteleostomi</taxon>
        <taxon>Archelosauria</taxon>
        <taxon>Archosauria</taxon>
        <taxon>Dinosauria</taxon>
        <taxon>Saurischia</taxon>
        <taxon>Theropoda</taxon>
        <taxon>Coelurosauria</taxon>
        <taxon>Aves</taxon>
        <taxon>Neognathae</taxon>
        <taxon>Neoaves</taxon>
        <taxon>Charadriiformes</taxon>
        <taxon>Scolopacidae</taxon>
        <taxon>Calidris</taxon>
    </lineage>
</organism>
<dbReference type="Gene3D" id="3.90.70.10">
    <property type="entry name" value="Cysteine proteinases"/>
    <property type="match status" value="1"/>
</dbReference>
<dbReference type="PROSITE" id="PS00972">
    <property type="entry name" value="USP_1"/>
    <property type="match status" value="1"/>
</dbReference>
<dbReference type="SUPFAM" id="SSF54001">
    <property type="entry name" value="Cysteine proteinases"/>
    <property type="match status" value="1"/>
</dbReference>
<dbReference type="FunFam" id="3.90.70.10:FF:000043">
    <property type="entry name" value="Ubiquitin carboxyl-terminal hydrolase 40"/>
    <property type="match status" value="1"/>
</dbReference>
<dbReference type="InterPro" id="IPR018200">
    <property type="entry name" value="USP_CS"/>
</dbReference>
<dbReference type="GO" id="GO:0004843">
    <property type="term" value="F:cysteine-type deubiquitinase activity"/>
    <property type="evidence" value="ECO:0007669"/>
    <property type="project" value="InterPro"/>
</dbReference>
<accession>A0A8C3JIT5</accession>
<dbReference type="AlphaFoldDB" id="A0A8C3JIT5"/>
<dbReference type="Pfam" id="PF00443">
    <property type="entry name" value="UCH"/>
    <property type="match status" value="1"/>
</dbReference>
<evidence type="ECO:0000313" key="4">
    <source>
        <dbReference type="Proteomes" id="UP000694419"/>
    </source>
</evidence>
<feature type="domain" description="USP" evidence="2">
    <location>
        <begin position="41"/>
        <end position="289"/>
    </location>
</feature>
<reference evidence="3" key="1">
    <citation type="submission" date="2025-08" db="UniProtKB">
        <authorList>
            <consortium name="Ensembl"/>
        </authorList>
    </citation>
    <scope>IDENTIFICATION</scope>
</reference>
<protein>
    <recommendedName>
        <fullName evidence="2">USP domain-containing protein</fullName>
    </recommendedName>
</protein>
<dbReference type="PROSITE" id="PS50235">
    <property type="entry name" value="USP_3"/>
    <property type="match status" value="1"/>
</dbReference>
<dbReference type="PANTHER" id="PTHR24006:SF842">
    <property type="entry name" value="UBIQUITIN CARBOXYL-TERMINAL HYDROLASE 40"/>
    <property type="match status" value="1"/>
</dbReference>
<dbReference type="InterPro" id="IPR050164">
    <property type="entry name" value="Peptidase_C19"/>
</dbReference>